<dbReference type="EMBL" id="CP000158">
    <property type="protein sequence ID" value="ABI76149.1"/>
    <property type="molecule type" value="Genomic_DNA"/>
</dbReference>
<proteinExistence type="predicted"/>
<name>Q0C1H0_HYPNA</name>
<dbReference type="HOGENOM" id="CLU_1538030_0_0_5"/>
<dbReference type="Proteomes" id="UP000001959">
    <property type="component" value="Chromosome"/>
</dbReference>
<evidence type="ECO:0000313" key="2">
    <source>
        <dbReference type="Proteomes" id="UP000001959"/>
    </source>
</evidence>
<sequence length="174" mass="19157">MRQPSQRYDTLLQLSVCNSVASRRNAPVRPTSRKLTQRVRQNGLPQIFHANTTIRCYLGIMVLTVASSWFRFLMAALVALAFVAGPLAEDAHAAERSTICYVDHTADTAAPEDSDPSGGHEHAVHTCGACHHPIWRANEGVTFDLITTSPRFSLKPDTAVLKAPPYELLRPPRA</sequence>
<evidence type="ECO:0000313" key="1">
    <source>
        <dbReference type="EMBL" id="ABI76149.1"/>
    </source>
</evidence>
<reference evidence="1 2" key="1">
    <citation type="journal article" date="2006" name="J. Bacteriol.">
        <title>Comparative genomic evidence for a close relationship between the dimorphic prosthecate bacteria Hyphomonas neptunium and Caulobacter crescentus.</title>
        <authorList>
            <person name="Badger J.H."/>
            <person name="Hoover T.R."/>
            <person name="Brun Y.V."/>
            <person name="Weiner R.M."/>
            <person name="Laub M.T."/>
            <person name="Alexandre G."/>
            <person name="Mrazek J."/>
            <person name="Ren Q."/>
            <person name="Paulsen I.T."/>
            <person name="Nelson K.E."/>
            <person name="Khouri H.M."/>
            <person name="Radune D."/>
            <person name="Sosa J."/>
            <person name="Dodson R.J."/>
            <person name="Sullivan S.A."/>
            <person name="Rosovitz M.J."/>
            <person name="Madupu R."/>
            <person name="Brinkac L.M."/>
            <person name="Durkin A.S."/>
            <person name="Daugherty S.C."/>
            <person name="Kothari S.P."/>
            <person name="Giglio M.G."/>
            <person name="Zhou L."/>
            <person name="Haft D.H."/>
            <person name="Selengut J.D."/>
            <person name="Davidsen T.M."/>
            <person name="Yang Q."/>
            <person name="Zafar N."/>
            <person name="Ward N.L."/>
        </authorList>
    </citation>
    <scope>NUCLEOTIDE SEQUENCE [LARGE SCALE GENOMIC DNA]</scope>
    <source>
        <strain evidence="1 2">ATCC 15444</strain>
    </source>
</reference>
<dbReference type="STRING" id="228405.HNE_1717"/>
<dbReference type="KEGG" id="hne:HNE_1717"/>
<accession>Q0C1H0</accession>
<dbReference type="AlphaFoldDB" id="Q0C1H0"/>
<gene>
    <name evidence="1" type="ordered locus">HNE_1717</name>
</gene>
<organism evidence="1 2">
    <name type="scientific">Hyphomonas neptunium (strain ATCC 15444)</name>
    <dbReference type="NCBI Taxonomy" id="228405"/>
    <lineage>
        <taxon>Bacteria</taxon>
        <taxon>Pseudomonadati</taxon>
        <taxon>Pseudomonadota</taxon>
        <taxon>Alphaproteobacteria</taxon>
        <taxon>Hyphomonadales</taxon>
        <taxon>Hyphomonadaceae</taxon>
        <taxon>Hyphomonas</taxon>
    </lineage>
</organism>
<dbReference type="RefSeq" id="WP_011646723.1">
    <property type="nucleotide sequence ID" value="NC_008358.1"/>
</dbReference>
<protein>
    <recommendedName>
        <fullName evidence="3">DUF2946 domain-containing protein</fullName>
    </recommendedName>
</protein>
<evidence type="ECO:0008006" key="3">
    <source>
        <dbReference type="Google" id="ProtNLM"/>
    </source>
</evidence>
<keyword evidence="2" id="KW-1185">Reference proteome</keyword>